<accession>A0A0G3GYV5</accession>
<keyword evidence="1" id="KW-0472">Membrane</keyword>
<keyword evidence="1" id="KW-0812">Transmembrane</keyword>
<name>A0A0G3GYV5_9CORY</name>
<dbReference type="STRING" id="571915.CMUST_01820"/>
<dbReference type="KEGG" id="cmv:CMUST_01820"/>
<protein>
    <recommendedName>
        <fullName evidence="4">DUF3592 family protein</fullName>
    </recommendedName>
</protein>
<dbReference type="AlphaFoldDB" id="A0A0G3GYV5"/>
<evidence type="ECO:0008006" key="4">
    <source>
        <dbReference type="Google" id="ProtNLM"/>
    </source>
</evidence>
<dbReference type="EMBL" id="CP011542">
    <property type="protein sequence ID" value="AKK04713.1"/>
    <property type="molecule type" value="Genomic_DNA"/>
</dbReference>
<gene>
    <name evidence="2" type="ORF">CMUST_01820</name>
</gene>
<keyword evidence="1" id="KW-1133">Transmembrane helix</keyword>
<organism evidence="2 3">
    <name type="scientific">Corynebacterium mustelae</name>
    <dbReference type="NCBI Taxonomy" id="571915"/>
    <lineage>
        <taxon>Bacteria</taxon>
        <taxon>Bacillati</taxon>
        <taxon>Actinomycetota</taxon>
        <taxon>Actinomycetes</taxon>
        <taxon>Mycobacteriales</taxon>
        <taxon>Corynebacteriaceae</taxon>
        <taxon>Corynebacterium</taxon>
    </lineage>
</organism>
<feature type="transmembrane region" description="Helical" evidence="1">
    <location>
        <begin position="20"/>
        <end position="44"/>
    </location>
</feature>
<evidence type="ECO:0000256" key="1">
    <source>
        <dbReference type="SAM" id="Phobius"/>
    </source>
</evidence>
<feature type="transmembrane region" description="Helical" evidence="1">
    <location>
        <begin position="117"/>
        <end position="141"/>
    </location>
</feature>
<reference evidence="2 3" key="1">
    <citation type="journal article" date="2015" name="Genome Announc.">
        <title>Complete Genome Sequence of the Type Strain Corynebacterium mustelae DSM 45274, Isolated from Various Tissues of a Male Ferret with Lethal Sepsis.</title>
        <authorList>
            <person name="Ruckert C."/>
            <person name="Eimer J."/>
            <person name="Winkler A."/>
            <person name="Tauch A."/>
        </authorList>
    </citation>
    <scope>NUCLEOTIDE SEQUENCE [LARGE SCALE GENOMIC DNA]</scope>
    <source>
        <strain evidence="2 3">DSM 45274</strain>
    </source>
</reference>
<dbReference type="Proteomes" id="UP000035199">
    <property type="component" value="Chromosome"/>
</dbReference>
<evidence type="ECO:0000313" key="2">
    <source>
        <dbReference type="EMBL" id="AKK04713.1"/>
    </source>
</evidence>
<evidence type="ECO:0000313" key="3">
    <source>
        <dbReference type="Proteomes" id="UP000035199"/>
    </source>
</evidence>
<proteinExistence type="predicted"/>
<dbReference type="RefSeq" id="WP_201779213.1">
    <property type="nucleotide sequence ID" value="NZ_CP011542.1"/>
</dbReference>
<reference evidence="3" key="2">
    <citation type="submission" date="2015-05" db="EMBL/GenBank/DDBJ databases">
        <title>Complete genome sequence of Corynebacterium mustelae DSM 45274, isolated from various tissues of a male ferret with lethal sepsis.</title>
        <authorList>
            <person name="Ruckert C."/>
            <person name="Albersmeier A."/>
            <person name="Winkler A."/>
            <person name="Tauch A."/>
        </authorList>
    </citation>
    <scope>NUCLEOTIDE SEQUENCE [LARGE SCALE GENOMIC DNA]</scope>
    <source>
        <strain evidence="3">DSM 45274</strain>
    </source>
</reference>
<keyword evidence="3" id="KW-1185">Reference proteome</keyword>
<sequence>MSTMIQRIPIYSADRIKRRVVQAVFVLYAVAMLGSGAMLAGAGLNDYMIDKDPGRALARVTSVTKTRAIVEFQDDQGRVHSPESGLLYPTGLGAGQRVWVTYARSNPNLVKVQGREWTLAIIPTLSTIAVINVVAVIGVILARKITPQPKPVRTRTITIAPRNKT</sequence>
<dbReference type="PATRIC" id="fig|571915.4.peg.387"/>